<keyword evidence="2" id="KW-1185">Reference proteome</keyword>
<sequence length="134" mass="14267">MSTAANPTDAARYISAGLHRTPPDTGIIRSELVGPHRIRDVMAADIRRIIGDRGADAVITDRELIALGWTRAQVHEHGQAAISQLEAAESPDAASDALAAQIAALAEIAATARSIAARVERDIVDLQRRYGRPA</sequence>
<dbReference type="Proteomes" id="UP000266934">
    <property type="component" value="Chromosome"/>
</dbReference>
<proteinExistence type="predicted"/>
<accession>A0A348G1B5</accession>
<dbReference type="EMBL" id="AP018907">
    <property type="protein sequence ID" value="BBF93348.1"/>
    <property type="molecule type" value="Genomic_DNA"/>
</dbReference>
<dbReference type="KEGG" id="blag:BLTE_20330"/>
<name>A0A348G1B5_9HYPH</name>
<evidence type="ECO:0000313" key="2">
    <source>
        <dbReference type="Proteomes" id="UP000266934"/>
    </source>
</evidence>
<protein>
    <submittedName>
        <fullName evidence="1">Uncharacterized protein</fullName>
    </submittedName>
</protein>
<organism evidence="1 2">
    <name type="scientific">Blastochloris tepida</name>
    <dbReference type="NCBI Taxonomy" id="2233851"/>
    <lineage>
        <taxon>Bacteria</taxon>
        <taxon>Pseudomonadati</taxon>
        <taxon>Pseudomonadota</taxon>
        <taxon>Alphaproteobacteria</taxon>
        <taxon>Hyphomicrobiales</taxon>
        <taxon>Blastochloridaceae</taxon>
        <taxon>Blastochloris</taxon>
    </lineage>
</organism>
<evidence type="ECO:0000313" key="1">
    <source>
        <dbReference type="EMBL" id="BBF93348.1"/>
    </source>
</evidence>
<reference evidence="1 2" key="1">
    <citation type="submission" date="2018-08" db="EMBL/GenBank/DDBJ databases">
        <title>Complete genome sequencing of Blastochloris tepida GI.</title>
        <authorList>
            <person name="Tsukatani Y."/>
            <person name="Mori H."/>
        </authorList>
    </citation>
    <scope>NUCLEOTIDE SEQUENCE [LARGE SCALE GENOMIC DNA]</scope>
    <source>
        <strain evidence="1 2">GI</strain>
    </source>
</reference>
<gene>
    <name evidence="1" type="ORF">BLTE_20330</name>
</gene>
<dbReference type="RefSeq" id="WP_126400016.1">
    <property type="nucleotide sequence ID" value="NZ_AP018907.1"/>
</dbReference>
<dbReference type="AlphaFoldDB" id="A0A348G1B5"/>